<dbReference type="AlphaFoldDB" id="A0A1R1PUP1"/>
<reference evidence="3" key="1">
    <citation type="submission" date="2017-01" db="EMBL/GenBank/DDBJ databases">
        <authorList>
            <person name="Wang Y."/>
            <person name="White M."/>
            <person name="Kvist S."/>
            <person name="Moncalvo J.-M."/>
        </authorList>
    </citation>
    <scope>NUCLEOTIDE SEQUENCE [LARGE SCALE GENOMIC DNA]</scope>
    <source>
        <strain evidence="3">COL-18-3</strain>
    </source>
</reference>
<comment type="caution">
    <text evidence="2">The sequence shown here is derived from an EMBL/GenBank/DDBJ whole genome shotgun (WGS) entry which is preliminary data.</text>
</comment>
<protein>
    <submittedName>
        <fullName evidence="2">Protein SOK1</fullName>
    </submittedName>
</protein>
<comment type="similarity">
    <text evidence="1">Belongs to the TCP11 family.</text>
</comment>
<dbReference type="PANTHER" id="PTHR12832">
    <property type="entry name" value="TESTIS-SPECIFIC PROTEIN PBS13 T-COMPLEX 11"/>
    <property type="match status" value="1"/>
</dbReference>
<proteinExistence type="inferred from homology"/>
<organism evidence="2 3">
    <name type="scientific">Zancudomyces culisetae</name>
    <name type="common">Gut fungus</name>
    <name type="synonym">Smittium culisetae</name>
    <dbReference type="NCBI Taxonomy" id="1213189"/>
    <lineage>
        <taxon>Eukaryota</taxon>
        <taxon>Fungi</taxon>
        <taxon>Fungi incertae sedis</taxon>
        <taxon>Zoopagomycota</taxon>
        <taxon>Kickxellomycotina</taxon>
        <taxon>Harpellomycetes</taxon>
        <taxon>Harpellales</taxon>
        <taxon>Legeriomycetaceae</taxon>
        <taxon>Zancudomyces</taxon>
    </lineage>
</organism>
<dbReference type="Proteomes" id="UP000188320">
    <property type="component" value="Unassembled WGS sequence"/>
</dbReference>
<keyword evidence="3" id="KW-1185">Reference proteome</keyword>
<evidence type="ECO:0000313" key="3">
    <source>
        <dbReference type="Proteomes" id="UP000188320"/>
    </source>
</evidence>
<dbReference type="EMBL" id="LSSK01000166">
    <property type="protein sequence ID" value="OMH84665.1"/>
    <property type="molecule type" value="Genomic_DNA"/>
</dbReference>
<sequence>MQKKRRISVVSVEEAQLGRDQGGLIGQPNAIEYIKSEGGIAGMKIEGMGRDMKEGSGKCQFRVIELGVMYGMDESRADDVLSMVKSKKNKTDGNVAYKERSGRTGCIVKSKEKIKGKGGKGRLGSSRKGIYIPHGSCSEKREQSCPIKRNKSKIELSQKEHAQNLPPINQYTLSELSTKRIFHNSKLRHEILFEPKLEFRPNYQGDLGTLKREQSNKYWSDIERALHVVYGRDCKVYESEDEEMEKAAIKIAVLLLELKAIIIGIVSDKSSTLESKELEEVIDKDILIQQLQNRTFDIGGFISTVSQIIEDISTPGAAAMVESIATSMQENKVCVALQTLLLSLEHIKIDIANSWIEMYRPYMKATAVTYGIKHFENSCISNTSNLAISKSWWLDAYNTHKSSTADLYAVFLLAYKELLRNSAPIPLIFHFDTQRIASFRYDLLRIQFCSAFSLSFNHFLSKKNLKTSISPLHQKHLIAAVEQTLDSFLSTPLPTSFPQTRDIVDKAHFDVLFSQLESSFFYNNKPIFDLASLVLLKDYLFKNTRASSAVRAIIDSRIDSSLSHFFNDSTSKAFDLFTPLHISCFNSQIYNLYSKLFFVAKHHWDVHKKFYACNIK</sequence>
<evidence type="ECO:0000313" key="2">
    <source>
        <dbReference type="EMBL" id="OMH84665.1"/>
    </source>
</evidence>
<name>A0A1R1PUP1_ZANCU</name>
<dbReference type="Pfam" id="PF05794">
    <property type="entry name" value="Tcp11"/>
    <property type="match status" value="1"/>
</dbReference>
<dbReference type="OrthoDB" id="276323at2759"/>
<dbReference type="InterPro" id="IPR008862">
    <property type="entry name" value="Tcp11"/>
</dbReference>
<dbReference type="GO" id="GO:0010737">
    <property type="term" value="P:protein kinase A signaling"/>
    <property type="evidence" value="ECO:0007669"/>
    <property type="project" value="TreeGrafter"/>
</dbReference>
<evidence type="ECO:0000256" key="1">
    <source>
        <dbReference type="ARBA" id="ARBA00010954"/>
    </source>
</evidence>
<gene>
    <name evidence="2" type="ORF">AX774_g1796</name>
</gene>
<accession>A0A1R1PUP1</accession>
<dbReference type="PANTHER" id="PTHR12832:SF11">
    <property type="entry name" value="LD23868P"/>
    <property type="match status" value="1"/>
</dbReference>